<dbReference type="Proteomes" id="UP001383192">
    <property type="component" value="Unassembled WGS sequence"/>
</dbReference>
<dbReference type="EMBL" id="JAYKXP010000184">
    <property type="protein sequence ID" value="KAK7020648.1"/>
    <property type="molecule type" value="Genomic_DNA"/>
</dbReference>
<comment type="caution">
    <text evidence="1">The sequence shown here is derived from an EMBL/GenBank/DDBJ whole genome shotgun (WGS) entry which is preliminary data.</text>
</comment>
<evidence type="ECO:0000313" key="1">
    <source>
        <dbReference type="EMBL" id="KAK7020648.1"/>
    </source>
</evidence>
<reference evidence="1 2" key="1">
    <citation type="submission" date="2024-01" db="EMBL/GenBank/DDBJ databases">
        <title>A draft genome for a cacao thread blight-causing isolate of Paramarasmius palmivorus.</title>
        <authorList>
            <person name="Baruah I.K."/>
            <person name="Bukari Y."/>
            <person name="Amoako-Attah I."/>
            <person name="Meinhardt L.W."/>
            <person name="Bailey B.A."/>
            <person name="Cohen S.P."/>
        </authorList>
    </citation>
    <scope>NUCLEOTIDE SEQUENCE [LARGE SCALE GENOMIC DNA]</scope>
    <source>
        <strain evidence="1 2">GH-12</strain>
    </source>
</reference>
<gene>
    <name evidence="1" type="ORF">VNI00_017686</name>
</gene>
<sequence length="106" mass="12406">MATRSEHTERPNGLATKDAQTFVDTLNDLNEDQQQAVMDLLRLILDDGSDFVERISQHVPFLAPLLTEEDEPEWQVRDMSNRWERRDILEVISISRRSEKKEDQVP</sequence>
<organism evidence="1 2">
    <name type="scientific">Paramarasmius palmivorus</name>
    <dbReference type="NCBI Taxonomy" id="297713"/>
    <lineage>
        <taxon>Eukaryota</taxon>
        <taxon>Fungi</taxon>
        <taxon>Dikarya</taxon>
        <taxon>Basidiomycota</taxon>
        <taxon>Agaricomycotina</taxon>
        <taxon>Agaricomycetes</taxon>
        <taxon>Agaricomycetidae</taxon>
        <taxon>Agaricales</taxon>
        <taxon>Marasmiineae</taxon>
        <taxon>Marasmiaceae</taxon>
        <taxon>Paramarasmius</taxon>
    </lineage>
</organism>
<accession>A0AAW0B4U2</accession>
<name>A0AAW0B4U2_9AGAR</name>
<protein>
    <submittedName>
        <fullName evidence="1">Uncharacterized protein</fullName>
    </submittedName>
</protein>
<dbReference type="AlphaFoldDB" id="A0AAW0B4U2"/>
<keyword evidence="2" id="KW-1185">Reference proteome</keyword>
<evidence type="ECO:0000313" key="2">
    <source>
        <dbReference type="Proteomes" id="UP001383192"/>
    </source>
</evidence>
<proteinExistence type="predicted"/>